<dbReference type="EMBL" id="CP003098">
    <property type="protein sequence ID" value="AET34141.1"/>
    <property type="molecule type" value="Genomic_DNA"/>
</dbReference>
<protein>
    <submittedName>
        <fullName evidence="1">Uncharacterized protein</fullName>
    </submittedName>
</protein>
<proteinExistence type="predicted"/>
<evidence type="ECO:0000313" key="1">
    <source>
        <dbReference type="EMBL" id="AET34141.1"/>
    </source>
</evidence>
<keyword evidence="2" id="KW-1185">Reference proteome</keyword>
<evidence type="ECO:0000313" key="2">
    <source>
        <dbReference type="Proteomes" id="UP000005867"/>
    </source>
</evidence>
<sequence length="38" mass="4557">MTRVAELDSWPLFPSIEIYSKMLTELKHYETEDRLSNL</sequence>
<accession>G7VEX6</accession>
<dbReference type="STRING" id="1104324.P186_2764"/>
<organism evidence="1 2">
    <name type="scientific">Pyrobaculum ferrireducens</name>
    <dbReference type="NCBI Taxonomy" id="1104324"/>
    <lineage>
        <taxon>Archaea</taxon>
        <taxon>Thermoproteota</taxon>
        <taxon>Thermoprotei</taxon>
        <taxon>Thermoproteales</taxon>
        <taxon>Thermoproteaceae</taxon>
        <taxon>Pyrobaculum</taxon>
    </lineage>
</organism>
<name>G7VEX6_9CREN</name>
<dbReference type="BioCyc" id="PSP1104324:GJSN-2702-MONOMER"/>
<dbReference type="KEGG" id="pyr:P186_2764"/>
<dbReference type="HOGENOM" id="CLU_3323137_0_0_2"/>
<dbReference type="Proteomes" id="UP000005867">
    <property type="component" value="Chromosome"/>
</dbReference>
<dbReference type="AlphaFoldDB" id="G7VEX6"/>
<reference evidence="1 2" key="1">
    <citation type="journal article" date="2012" name="J. Bacteriol.">
        <title>Complete genome sequence of strain 1860, a crenarchaeon of the genus pyrobaculum able to grow with various electron acceptors.</title>
        <authorList>
            <person name="Mardanov A.V."/>
            <person name="Gumerov V.M."/>
            <person name="Slobodkina G.B."/>
            <person name="Beletsky A.V."/>
            <person name="Bonch-Osmolovskaya E.A."/>
            <person name="Ravin N.V."/>
            <person name="Skryabin K.G."/>
        </authorList>
    </citation>
    <scope>NUCLEOTIDE SEQUENCE [LARGE SCALE GENOMIC DNA]</scope>
    <source>
        <strain evidence="1 2">1860</strain>
    </source>
</reference>
<gene>
    <name evidence="1" type="ORF">P186_2764</name>
</gene>